<reference evidence="2 3" key="1">
    <citation type="submission" date="2019-03" db="EMBL/GenBank/DDBJ databases">
        <authorList>
            <person name="Nijsse B."/>
        </authorList>
    </citation>
    <scope>NUCLEOTIDE SEQUENCE [LARGE SCALE GENOMIC DNA]</scope>
    <source>
        <strain evidence="2">Desulfoluna butyratoxydans MSL71</strain>
    </source>
</reference>
<protein>
    <submittedName>
        <fullName evidence="2">Uncharacterized protein</fullName>
    </submittedName>
</protein>
<organism evidence="2 3">
    <name type="scientific">Desulfoluna butyratoxydans</name>
    <dbReference type="NCBI Taxonomy" id="231438"/>
    <lineage>
        <taxon>Bacteria</taxon>
        <taxon>Pseudomonadati</taxon>
        <taxon>Thermodesulfobacteriota</taxon>
        <taxon>Desulfobacteria</taxon>
        <taxon>Desulfobacterales</taxon>
        <taxon>Desulfolunaceae</taxon>
        <taxon>Desulfoluna</taxon>
    </lineage>
</organism>
<sequence length="159" mass="17500">MKALKRCVTRFLAVALVVTAATLVAGPVSAGVFDFTYGRVAEPGSDLYALGNEALERGLGGTAYFTNGEGRVVEVRAKKMASGDLRVTKRRVFIPKNYVAKNHDQTLEAEQTYSRLEELAEESPWVGGYALLPQNEGYEAYKFGVMVETEFNRNHVSDN</sequence>
<name>A0A4U8YMT2_9BACT</name>
<evidence type="ECO:0000313" key="3">
    <source>
        <dbReference type="Proteomes" id="UP000507962"/>
    </source>
</evidence>
<dbReference type="EMBL" id="CAADHO010000003">
    <property type="protein sequence ID" value="VFQ44479.1"/>
    <property type="molecule type" value="Genomic_DNA"/>
</dbReference>
<keyword evidence="3" id="KW-1185">Reference proteome</keyword>
<accession>A0A4U8YMT2</accession>
<proteinExistence type="predicted"/>
<feature type="chain" id="PRO_5020222544" evidence="1">
    <location>
        <begin position="31"/>
        <end position="159"/>
    </location>
</feature>
<dbReference type="AlphaFoldDB" id="A0A4U8YMT2"/>
<keyword evidence="1" id="KW-0732">Signal</keyword>
<evidence type="ECO:0000313" key="2">
    <source>
        <dbReference type="EMBL" id="VFQ44479.1"/>
    </source>
</evidence>
<gene>
    <name evidence="2" type="ORF">MSL71_21280</name>
</gene>
<feature type="signal peptide" evidence="1">
    <location>
        <begin position="1"/>
        <end position="30"/>
    </location>
</feature>
<dbReference type="Proteomes" id="UP000507962">
    <property type="component" value="Unassembled WGS sequence"/>
</dbReference>
<evidence type="ECO:0000256" key="1">
    <source>
        <dbReference type="SAM" id="SignalP"/>
    </source>
</evidence>
<dbReference type="RefSeq" id="WP_180140025.1">
    <property type="nucleotide sequence ID" value="NZ_CAADHO010000003.1"/>
</dbReference>